<dbReference type="GO" id="GO:0008168">
    <property type="term" value="F:methyltransferase activity"/>
    <property type="evidence" value="ECO:0007669"/>
    <property type="project" value="TreeGrafter"/>
</dbReference>
<accession>A0A367J2T3</accession>
<dbReference type="InterPro" id="IPR041698">
    <property type="entry name" value="Methyltransf_25"/>
</dbReference>
<name>A0A367J2T3_RHIST</name>
<gene>
    <name evidence="2" type="ORF">CU098_008031</name>
</gene>
<dbReference type="Pfam" id="PF13649">
    <property type="entry name" value="Methyltransf_25"/>
    <property type="match status" value="1"/>
</dbReference>
<protein>
    <recommendedName>
        <fullName evidence="1">Methyltransferase domain-containing protein</fullName>
    </recommendedName>
</protein>
<reference evidence="2 3" key="1">
    <citation type="journal article" date="2018" name="G3 (Bethesda)">
        <title>Phylogenetic and Phylogenomic Definition of Rhizopus Species.</title>
        <authorList>
            <person name="Gryganskyi A.P."/>
            <person name="Golan J."/>
            <person name="Dolatabadi S."/>
            <person name="Mondo S."/>
            <person name="Robb S."/>
            <person name="Idnurm A."/>
            <person name="Muszewska A."/>
            <person name="Steczkiewicz K."/>
            <person name="Masonjones S."/>
            <person name="Liao H.L."/>
            <person name="Gajdeczka M.T."/>
            <person name="Anike F."/>
            <person name="Vuek A."/>
            <person name="Anishchenko I.M."/>
            <person name="Voigt K."/>
            <person name="de Hoog G.S."/>
            <person name="Smith M.E."/>
            <person name="Heitman J."/>
            <person name="Vilgalys R."/>
            <person name="Stajich J.E."/>
        </authorList>
    </citation>
    <scope>NUCLEOTIDE SEQUENCE [LARGE SCALE GENOMIC DNA]</scope>
    <source>
        <strain evidence="2 3">LSU 92-RS-03</strain>
    </source>
</reference>
<proteinExistence type="predicted"/>
<sequence>NVLSSVREAVDFGDGVSVLDIGCGSGVWIMDMAQDFPNCTYDGCDIVNIVNKNLDVKQFTFREGNVLHGLPYPDNTFDFVHMRLLVYALREEEWPVAIKEAIRVVKPGGMLQFVESGLKLPEDSSTVYYKFVCATFSICSSRGQNPRIVEKLEALISAIEDVNVKQCVRRRCNTSANTSVAKKFRWGGVEFIKSSIHHLKPMLGLESEEDTQRYIKDFNNCMTYSDCCFDTTVVGAKKL</sequence>
<keyword evidence="3" id="KW-1185">Reference proteome</keyword>
<comment type="caution">
    <text evidence="2">The sequence shown here is derived from an EMBL/GenBank/DDBJ whole genome shotgun (WGS) entry which is preliminary data.</text>
</comment>
<dbReference type="STRING" id="4846.A0A367J2T3"/>
<organism evidence="2 3">
    <name type="scientific">Rhizopus stolonifer</name>
    <name type="common">Rhizopus nigricans</name>
    <dbReference type="NCBI Taxonomy" id="4846"/>
    <lineage>
        <taxon>Eukaryota</taxon>
        <taxon>Fungi</taxon>
        <taxon>Fungi incertae sedis</taxon>
        <taxon>Mucoromycota</taxon>
        <taxon>Mucoromycotina</taxon>
        <taxon>Mucoromycetes</taxon>
        <taxon>Mucorales</taxon>
        <taxon>Mucorineae</taxon>
        <taxon>Rhizopodaceae</taxon>
        <taxon>Rhizopus</taxon>
    </lineage>
</organism>
<dbReference type="PANTHER" id="PTHR43591">
    <property type="entry name" value="METHYLTRANSFERASE"/>
    <property type="match status" value="1"/>
</dbReference>
<dbReference type="PANTHER" id="PTHR43591:SF24">
    <property type="entry name" value="2-METHOXY-6-POLYPRENYL-1,4-BENZOQUINOL METHYLASE, MITOCHONDRIAL"/>
    <property type="match status" value="1"/>
</dbReference>
<evidence type="ECO:0000313" key="3">
    <source>
        <dbReference type="Proteomes" id="UP000253551"/>
    </source>
</evidence>
<dbReference type="CDD" id="cd02440">
    <property type="entry name" value="AdoMet_MTases"/>
    <property type="match status" value="1"/>
</dbReference>
<feature type="domain" description="Methyltransferase" evidence="1">
    <location>
        <begin position="18"/>
        <end position="109"/>
    </location>
</feature>
<dbReference type="AlphaFoldDB" id="A0A367J2T3"/>
<dbReference type="SUPFAM" id="SSF53335">
    <property type="entry name" value="S-adenosyl-L-methionine-dependent methyltransferases"/>
    <property type="match status" value="1"/>
</dbReference>
<dbReference type="Proteomes" id="UP000253551">
    <property type="component" value="Unassembled WGS sequence"/>
</dbReference>
<feature type="non-terminal residue" evidence="2">
    <location>
        <position position="1"/>
    </location>
</feature>
<evidence type="ECO:0000313" key="2">
    <source>
        <dbReference type="EMBL" id="RCH84248.1"/>
    </source>
</evidence>
<dbReference type="InterPro" id="IPR029063">
    <property type="entry name" value="SAM-dependent_MTases_sf"/>
</dbReference>
<dbReference type="OrthoDB" id="2013972at2759"/>
<dbReference type="Gene3D" id="3.40.50.150">
    <property type="entry name" value="Vaccinia Virus protein VP39"/>
    <property type="match status" value="1"/>
</dbReference>
<evidence type="ECO:0000259" key="1">
    <source>
        <dbReference type="Pfam" id="PF13649"/>
    </source>
</evidence>
<dbReference type="EMBL" id="PJQM01004500">
    <property type="protein sequence ID" value="RCH84248.1"/>
    <property type="molecule type" value="Genomic_DNA"/>
</dbReference>